<keyword evidence="2" id="KW-1185">Reference proteome</keyword>
<dbReference type="EMBL" id="MDYN01000086">
    <property type="protein sequence ID" value="OQD78120.1"/>
    <property type="molecule type" value="Genomic_DNA"/>
</dbReference>
<protein>
    <submittedName>
        <fullName evidence="1">Uncharacterized protein</fullName>
    </submittedName>
</protein>
<gene>
    <name evidence="1" type="ORF">PENANT_c086G07208</name>
</gene>
<sequence>MPSPAIKCVKQGCNTWAESGSKFCTAHK</sequence>
<proteinExistence type="predicted"/>
<accession>A0A1V6PM72</accession>
<reference evidence="2" key="1">
    <citation type="journal article" date="2017" name="Nat. Microbiol.">
        <title>Global analysis of biosynthetic gene clusters reveals vast potential of secondary metabolite production in Penicillium species.</title>
        <authorList>
            <person name="Nielsen J.C."/>
            <person name="Grijseels S."/>
            <person name="Prigent S."/>
            <person name="Ji B."/>
            <person name="Dainat J."/>
            <person name="Nielsen K.F."/>
            <person name="Frisvad J.C."/>
            <person name="Workman M."/>
            <person name="Nielsen J."/>
        </authorList>
    </citation>
    <scope>NUCLEOTIDE SEQUENCE [LARGE SCALE GENOMIC DNA]</scope>
    <source>
        <strain evidence="2">IBT 31811</strain>
    </source>
</reference>
<evidence type="ECO:0000313" key="2">
    <source>
        <dbReference type="Proteomes" id="UP000191672"/>
    </source>
</evidence>
<dbReference type="Proteomes" id="UP000191672">
    <property type="component" value="Unassembled WGS sequence"/>
</dbReference>
<evidence type="ECO:0000313" key="1">
    <source>
        <dbReference type="EMBL" id="OQD78120.1"/>
    </source>
</evidence>
<name>A0A1V6PM72_9EURO</name>
<organism evidence="1 2">
    <name type="scientific">Penicillium antarcticum</name>
    <dbReference type="NCBI Taxonomy" id="416450"/>
    <lineage>
        <taxon>Eukaryota</taxon>
        <taxon>Fungi</taxon>
        <taxon>Dikarya</taxon>
        <taxon>Ascomycota</taxon>
        <taxon>Pezizomycotina</taxon>
        <taxon>Eurotiomycetes</taxon>
        <taxon>Eurotiomycetidae</taxon>
        <taxon>Eurotiales</taxon>
        <taxon>Aspergillaceae</taxon>
        <taxon>Penicillium</taxon>
    </lineage>
</organism>
<dbReference type="AlphaFoldDB" id="A0A1V6PM72"/>
<comment type="caution">
    <text evidence="1">The sequence shown here is derived from an EMBL/GenBank/DDBJ whole genome shotgun (WGS) entry which is preliminary data.</text>
</comment>